<keyword evidence="3" id="KW-0964">Secreted</keyword>
<dbReference type="OrthoDB" id="1430376at2759"/>
<feature type="signal peptide" evidence="7">
    <location>
        <begin position="1"/>
        <end position="19"/>
    </location>
</feature>
<protein>
    <submittedName>
        <fullName evidence="9">Plant invertase/pectin methylesterase inhibitor</fullName>
    </submittedName>
</protein>
<comment type="similarity">
    <text evidence="6">Belongs to the PMEI family.</text>
</comment>
<dbReference type="PROSITE" id="PS51257">
    <property type="entry name" value="PROKAR_LIPOPROTEIN"/>
    <property type="match status" value="1"/>
</dbReference>
<dbReference type="SMART" id="SM00856">
    <property type="entry name" value="PMEI"/>
    <property type="match status" value="1"/>
</dbReference>
<dbReference type="EMBL" id="BKCP01004960">
    <property type="protein sequence ID" value="GER35213.1"/>
    <property type="molecule type" value="Genomic_DNA"/>
</dbReference>
<dbReference type="NCBIfam" id="TIGR01614">
    <property type="entry name" value="PME_inhib"/>
    <property type="match status" value="1"/>
</dbReference>
<evidence type="ECO:0000313" key="9">
    <source>
        <dbReference type="EMBL" id="GER35213.1"/>
    </source>
</evidence>
<name>A0A5A7PQQ6_STRAF</name>
<reference evidence="10" key="1">
    <citation type="journal article" date="2019" name="Curr. Biol.">
        <title>Genome Sequence of Striga asiatica Provides Insight into the Evolution of Plant Parasitism.</title>
        <authorList>
            <person name="Yoshida S."/>
            <person name="Kim S."/>
            <person name="Wafula E.K."/>
            <person name="Tanskanen J."/>
            <person name="Kim Y.M."/>
            <person name="Honaas L."/>
            <person name="Yang Z."/>
            <person name="Spallek T."/>
            <person name="Conn C.E."/>
            <person name="Ichihashi Y."/>
            <person name="Cheong K."/>
            <person name="Cui S."/>
            <person name="Der J.P."/>
            <person name="Gundlach H."/>
            <person name="Jiao Y."/>
            <person name="Hori C."/>
            <person name="Ishida J.K."/>
            <person name="Kasahara H."/>
            <person name="Kiba T."/>
            <person name="Kim M.S."/>
            <person name="Koo N."/>
            <person name="Laohavisit A."/>
            <person name="Lee Y.H."/>
            <person name="Lumba S."/>
            <person name="McCourt P."/>
            <person name="Mortimer J.C."/>
            <person name="Mutuku J.M."/>
            <person name="Nomura T."/>
            <person name="Sasaki-Sekimoto Y."/>
            <person name="Seto Y."/>
            <person name="Wang Y."/>
            <person name="Wakatake T."/>
            <person name="Sakakibara H."/>
            <person name="Demura T."/>
            <person name="Yamaguchi S."/>
            <person name="Yoneyama K."/>
            <person name="Manabe R.I."/>
            <person name="Nelson D.C."/>
            <person name="Schulman A.H."/>
            <person name="Timko M.P."/>
            <person name="dePamphilis C.W."/>
            <person name="Choi D."/>
            <person name="Shirasu K."/>
        </authorList>
    </citation>
    <scope>NUCLEOTIDE SEQUENCE [LARGE SCALE GENOMIC DNA]</scope>
    <source>
        <strain evidence="10">cv. UVA1</strain>
    </source>
</reference>
<evidence type="ECO:0000313" key="10">
    <source>
        <dbReference type="Proteomes" id="UP000325081"/>
    </source>
</evidence>
<feature type="domain" description="Pectinesterase inhibitor" evidence="8">
    <location>
        <begin position="25"/>
        <end position="181"/>
    </location>
</feature>
<dbReference type="GO" id="GO:0004857">
    <property type="term" value="F:enzyme inhibitor activity"/>
    <property type="evidence" value="ECO:0007669"/>
    <property type="project" value="InterPro"/>
</dbReference>
<comment type="subcellular location">
    <subcellularLocation>
        <location evidence="1">Secreted</location>
        <location evidence="1">Extracellular space</location>
        <location evidence="1">Apoplast</location>
    </subcellularLocation>
</comment>
<evidence type="ECO:0000259" key="8">
    <source>
        <dbReference type="SMART" id="SM00856"/>
    </source>
</evidence>
<proteinExistence type="inferred from homology"/>
<keyword evidence="4 7" id="KW-0732">Signal</keyword>
<keyword evidence="10" id="KW-1185">Reference proteome</keyword>
<keyword evidence="5" id="KW-1015">Disulfide bond</keyword>
<dbReference type="PANTHER" id="PTHR31080">
    <property type="entry name" value="PECTINESTERASE INHIBITOR-LIKE"/>
    <property type="match status" value="1"/>
</dbReference>
<dbReference type="Pfam" id="PF04043">
    <property type="entry name" value="PMEI"/>
    <property type="match status" value="1"/>
</dbReference>
<sequence>MVRFKVLMLLLSIFSCSSASEIDDTNNGYIREICSVTHYPDLCIHSLSSFSRTAGQSPSRWARASVSVTIGEAKKVALYLSTLNRSNRTMRGRNKVALSDCIECFGDALDNLHKSLYVLRKLSAREFSSQVDDVATWVSAALTDEDTCMDGFSEGGKGKRVRSIVNRVSNVTYMTSNALALIDKLATAGPRCLIND</sequence>
<dbReference type="GO" id="GO:0048046">
    <property type="term" value="C:apoplast"/>
    <property type="evidence" value="ECO:0007669"/>
    <property type="project" value="UniProtKB-SubCell"/>
</dbReference>
<dbReference type="Proteomes" id="UP000325081">
    <property type="component" value="Unassembled WGS sequence"/>
</dbReference>
<accession>A0A5A7PQQ6</accession>
<dbReference type="InterPro" id="IPR051955">
    <property type="entry name" value="PME_Inhibitor"/>
</dbReference>
<organism evidence="9 10">
    <name type="scientific">Striga asiatica</name>
    <name type="common">Asiatic witchweed</name>
    <name type="synonym">Buchnera asiatica</name>
    <dbReference type="NCBI Taxonomy" id="4170"/>
    <lineage>
        <taxon>Eukaryota</taxon>
        <taxon>Viridiplantae</taxon>
        <taxon>Streptophyta</taxon>
        <taxon>Embryophyta</taxon>
        <taxon>Tracheophyta</taxon>
        <taxon>Spermatophyta</taxon>
        <taxon>Magnoliopsida</taxon>
        <taxon>eudicotyledons</taxon>
        <taxon>Gunneridae</taxon>
        <taxon>Pentapetalae</taxon>
        <taxon>asterids</taxon>
        <taxon>lamiids</taxon>
        <taxon>Lamiales</taxon>
        <taxon>Orobanchaceae</taxon>
        <taxon>Buchnereae</taxon>
        <taxon>Striga</taxon>
    </lineage>
</organism>
<dbReference type="InterPro" id="IPR006501">
    <property type="entry name" value="Pectinesterase_inhib_dom"/>
</dbReference>
<dbReference type="PANTHER" id="PTHR31080:SF158">
    <property type="entry name" value="PLANT INVERTASE_PECTIN METHYLESTERASE INHIBITOR SUPERFAMILY PROTEIN"/>
    <property type="match status" value="1"/>
</dbReference>
<evidence type="ECO:0000256" key="6">
    <source>
        <dbReference type="ARBA" id="ARBA00038471"/>
    </source>
</evidence>
<evidence type="ECO:0000256" key="4">
    <source>
        <dbReference type="ARBA" id="ARBA00022729"/>
    </source>
</evidence>
<dbReference type="Gene3D" id="1.20.140.40">
    <property type="entry name" value="Invertase/pectin methylesterase inhibitor family protein"/>
    <property type="match status" value="1"/>
</dbReference>
<keyword evidence="2" id="KW-0052">Apoplast</keyword>
<comment type="caution">
    <text evidence="9">The sequence shown here is derived from an EMBL/GenBank/DDBJ whole genome shotgun (WGS) entry which is preliminary data.</text>
</comment>
<gene>
    <name evidence="9" type="ORF">STAS_11468</name>
</gene>
<dbReference type="InterPro" id="IPR035513">
    <property type="entry name" value="Invertase/methylesterase_inhib"/>
</dbReference>
<evidence type="ECO:0000256" key="7">
    <source>
        <dbReference type="SAM" id="SignalP"/>
    </source>
</evidence>
<evidence type="ECO:0000256" key="2">
    <source>
        <dbReference type="ARBA" id="ARBA00022523"/>
    </source>
</evidence>
<evidence type="ECO:0000256" key="5">
    <source>
        <dbReference type="ARBA" id="ARBA00023157"/>
    </source>
</evidence>
<evidence type="ECO:0000256" key="1">
    <source>
        <dbReference type="ARBA" id="ARBA00004271"/>
    </source>
</evidence>
<evidence type="ECO:0000256" key="3">
    <source>
        <dbReference type="ARBA" id="ARBA00022525"/>
    </source>
</evidence>
<dbReference type="FunFam" id="1.20.140.40:FF:000006">
    <property type="entry name" value="Pectinesterase inhibitor 3"/>
    <property type="match status" value="1"/>
</dbReference>
<feature type="chain" id="PRO_5022843414" evidence="7">
    <location>
        <begin position="20"/>
        <end position="196"/>
    </location>
</feature>
<dbReference type="CDD" id="cd15798">
    <property type="entry name" value="PMEI-like_3"/>
    <property type="match status" value="1"/>
</dbReference>
<dbReference type="SUPFAM" id="SSF101148">
    <property type="entry name" value="Plant invertase/pectin methylesterase inhibitor"/>
    <property type="match status" value="1"/>
</dbReference>
<dbReference type="AlphaFoldDB" id="A0A5A7PQQ6"/>